<proteinExistence type="predicted"/>
<keyword evidence="2" id="KW-1185">Reference proteome</keyword>
<protein>
    <submittedName>
        <fullName evidence="1">PC4 domain-containing protein</fullName>
    </submittedName>
</protein>
<evidence type="ECO:0000313" key="2">
    <source>
        <dbReference type="Proteomes" id="UP000887013"/>
    </source>
</evidence>
<comment type="caution">
    <text evidence="1">The sequence shown here is derived from an EMBL/GenBank/DDBJ whole genome shotgun (WGS) entry which is preliminary data.</text>
</comment>
<dbReference type="EMBL" id="BMAW01106898">
    <property type="protein sequence ID" value="GFT26612.1"/>
    <property type="molecule type" value="Genomic_DNA"/>
</dbReference>
<evidence type="ECO:0000313" key="1">
    <source>
        <dbReference type="EMBL" id="GFT26612.1"/>
    </source>
</evidence>
<sequence length="181" mass="21003">MKKKFTSMAPSKAIQLTVDNFPKHMIHLRGLMLISVNTFQKQTPIHIRLYAKNGSCILHPTKSEVSMKLEVCSAFHSQLCCFRPNENFKSAFIVTKDVCLLNLSDIDSKCLSIRRLFQRKDSSFQFVLERVLLHGENLSKLLDSYELVFECGKQKLLTYTLCEYVLLELDHLPENEHFFLN</sequence>
<name>A0A8X6TL28_NEPPI</name>
<accession>A0A8X6TL28</accession>
<dbReference type="AlphaFoldDB" id="A0A8X6TL28"/>
<organism evidence="1 2">
    <name type="scientific">Nephila pilipes</name>
    <name type="common">Giant wood spider</name>
    <name type="synonym">Nephila maculata</name>
    <dbReference type="NCBI Taxonomy" id="299642"/>
    <lineage>
        <taxon>Eukaryota</taxon>
        <taxon>Metazoa</taxon>
        <taxon>Ecdysozoa</taxon>
        <taxon>Arthropoda</taxon>
        <taxon>Chelicerata</taxon>
        <taxon>Arachnida</taxon>
        <taxon>Araneae</taxon>
        <taxon>Araneomorphae</taxon>
        <taxon>Entelegynae</taxon>
        <taxon>Araneoidea</taxon>
        <taxon>Nephilidae</taxon>
        <taxon>Nephila</taxon>
    </lineage>
</organism>
<reference evidence="1" key="1">
    <citation type="submission" date="2020-08" db="EMBL/GenBank/DDBJ databases">
        <title>Multicomponent nature underlies the extraordinary mechanical properties of spider dragline silk.</title>
        <authorList>
            <person name="Kono N."/>
            <person name="Nakamura H."/>
            <person name="Mori M."/>
            <person name="Yoshida Y."/>
            <person name="Ohtoshi R."/>
            <person name="Malay A.D."/>
            <person name="Moran D.A.P."/>
            <person name="Tomita M."/>
            <person name="Numata K."/>
            <person name="Arakawa K."/>
        </authorList>
    </citation>
    <scope>NUCLEOTIDE SEQUENCE</scope>
</reference>
<dbReference type="Proteomes" id="UP000887013">
    <property type="component" value="Unassembled WGS sequence"/>
</dbReference>
<gene>
    <name evidence="1" type="primary">AVEN_18777_1</name>
    <name evidence="1" type="ORF">NPIL_463281</name>
</gene>